<proteinExistence type="predicted"/>
<dbReference type="Proteomes" id="UP000029995">
    <property type="component" value="Unassembled WGS sequence"/>
</dbReference>
<dbReference type="InterPro" id="IPR050228">
    <property type="entry name" value="Carboxylesterase_BioH"/>
</dbReference>
<evidence type="ECO:0000313" key="2">
    <source>
        <dbReference type="EMBL" id="KGM33549.1"/>
    </source>
</evidence>
<dbReference type="PANTHER" id="PTHR43194:SF2">
    <property type="entry name" value="PEROXISOMAL MEMBRANE PROTEIN LPX1"/>
    <property type="match status" value="1"/>
</dbReference>
<dbReference type="GO" id="GO:0016787">
    <property type="term" value="F:hydrolase activity"/>
    <property type="evidence" value="ECO:0007669"/>
    <property type="project" value="UniProtKB-KW"/>
</dbReference>
<dbReference type="OrthoDB" id="9808398at2"/>
<keyword evidence="2" id="KW-0378">Hydrolase</keyword>
<reference evidence="2 3" key="1">
    <citation type="submission" date="2014-01" db="EMBL/GenBank/DDBJ databases">
        <title>Genome sequence determination for a cystic fibrosis isolate, Inquilinus limosus.</title>
        <authorList>
            <person name="Pino M."/>
            <person name="Di Conza J."/>
            <person name="Gutkind G."/>
        </authorList>
    </citation>
    <scope>NUCLEOTIDE SEQUENCE [LARGE SCALE GENOMIC DNA]</scope>
    <source>
        <strain evidence="2 3">MP06</strain>
    </source>
</reference>
<gene>
    <name evidence="2" type="ORF">P409_15205</name>
</gene>
<dbReference type="AlphaFoldDB" id="A0A0A0D617"/>
<organism evidence="2 3">
    <name type="scientific">Inquilinus limosus MP06</name>
    <dbReference type="NCBI Taxonomy" id="1398085"/>
    <lineage>
        <taxon>Bacteria</taxon>
        <taxon>Pseudomonadati</taxon>
        <taxon>Pseudomonadota</taxon>
        <taxon>Alphaproteobacteria</taxon>
        <taxon>Rhodospirillales</taxon>
        <taxon>Rhodospirillaceae</taxon>
        <taxon>Inquilinus</taxon>
    </lineage>
</organism>
<dbReference type="EMBL" id="JANX01000171">
    <property type="protein sequence ID" value="KGM33549.1"/>
    <property type="molecule type" value="Genomic_DNA"/>
</dbReference>
<dbReference type="SUPFAM" id="SSF53474">
    <property type="entry name" value="alpha/beta-Hydrolases"/>
    <property type="match status" value="1"/>
</dbReference>
<dbReference type="Pfam" id="PF12697">
    <property type="entry name" value="Abhydrolase_6"/>
    <property type="match status" value="1"/>
</dbReference>
<comment type="caution">
    <text evidence="2">The sequence shown here is derived from an EMBL/GenBank/DDBJ whole genome shotgun (WGS) entry which is preliminary data.</text>
</comment>
<evidence type="ECO:0000313" key="3">
    <source>
        <dbReference type="Proteomes" id="UP000029995"/>
    </source>
</evidence>
<accession>A0A0A0D617</accession>
<sequence>MTDLPVRPFHGRDGVPLAYRELGEGRPLVLIHGFFSTATVNWLRYGHAAAIAARGYRVIMPDLRGHGDSGKPHDPAAYPRDILADDGLALVEQLGLADYDLGGYSLGGRTVVRMLARGAAPGRAIVAGMGLDGIVSAGGRNAYFRHILTNLGSFQRGTAEWMAEAFLKTVGGDPEALLQVLGTSVDTPREALATIAVPTLVVAGAEDDDNGSAEDLAAALPQGRHATIPGNHMGAVAKPELGAAIAEFLGNAPRG</sequence>
<dbReference type="RefSeq" id="WP_034838428.1">
    <property type="nucleotide sequence ID" value="NZ_JANX01000171.1"/>
</dbReference>
<name>A0A0A0D617_9PROT</name>
<dbReference type="PANTHER" id="PTHR43194">
    <property type="entry name" value="HYDROLASE ALPHA/BETA FOLD FAMILY"/>
    <property type="match status" value="1"/>
</dbReference>
<dbReference type="InterPro" id="IPR029058">
    <property type="entry name" value="AB_hydrolase_fold"/>
</dbReference>
<dbReference type="Gene3D" id="3.40.50.1820">
    <property type="entry name" value="alpha/beta hydrolase"/>
    <property type="match status" value="1"/>
</dbReference>
<evidence type="ECO:0000259" key="1">
    <source>
        <dbReference type="Pfam" id="PF12697"/>
    </source>
</evidence>
<feature type="domain" description="AB hydrolase-1" evidence="1">
    <location>
        <begin position="28"/>
        <end position="235"/>
    </location>
</feature>
<protein>
    <submittedName>
        <fullName evidence="2">Hydrolase</fullName>
    </submittedName>
</protein>
<dbReference type="InterPro" id="IPR000073">
    <property type="entry name" value="AB_hydrolase_1"/>
</dbReference>